<dbReference type="InterPro" id="IPR020103">
    <property type="entry name" value="PsdUridine_synth_cat_dom_sf"/>
</dbReference>
<feature type="active site" evidence="5">
    <location>
        <position position="141"/>
    </location>
</feature>
<dbReference type="EC" id="5.4.99.-" evidence="7"/>
<dbReference type="PATRIC" id="fig|1122151.5.peg.956"/>
<evidence type="ECO:0000313" key="10">
    <source>
        <dbReference type="Proteomes" id="UP000051908"/>
    </source>
</evidence>
<evidence type="ECO:0000256" key="2">
    <source>
        <dbReference type="ARBA" id="ARBA00010876"/>
    </source>
</evidence>
<dbReference type="InterPro" id="IPR002942">
    <property type="entry name" value="S4_RNA-bd"/>
</dbReference>
<dbReference type="FunFam" id="3.30.2350.10:FF:000006">
    <property type="entry name" value="Pseudouridine synthase"/>
    <property type="match status" value="1"/>
</dbReference>
<dbReference type="InterPro" id="IPR006145">
    <property type="entry name" value="PsdUridine_synth_RsuA/RluA"/>
</dbReference>
<protein>
    <recommendedName>
        <fullName evidence="7">Pseudouridine synthase</fullName>
        <ecNumber evidence="7">5.4.99.-</ecNumber>
    </recommendedName>
</protein>
<dbReference type="InterPro" id="IPR006225">
    <property type="entry name" value="PsdUridine_synth_RluC/D"/>
</dbReference>
<dbReference type="SUPFAM" id="SSF55120">
    <property type="entry name" value="Pseudouridine synthase"/>
    <property type="match status" value="1"/>
</dbReference>
<dbReference type="GO" id="GO:0003723">
    <property type="term" value="F:RNA binding"/>
    <property type="evidence" value="ECO:0007669"/>
    <property type="project" value="UniProtKB-KW"/>
</dbReference>
<dbReference type="Pfam" id="PF01479">
    <property type="entry name" value="S4"/>
    <property type="match status" value="1"/>
</dbReference>
<dbReference type="GO" id="GO:0000455">
    <property type="term" value="P:enzyme-directed rRNA pseudouridine synthesis"/>
    <property type="evidence" value="ECO:0007669"/>
    <property type="project" value="TreeGrafter"/>
</dbReference>
<dbReference type="Pfam" id="PF00849">
    <property type="entry name" value="PseudoU_synth_2"/>
    <property type="match status" value="1"/>
</dbReference>
<dbReference type="InterPro" id="IPR036986">
    <property type="entry name" value="S4_RNA-bd_sf"/>
</dbReference>
<evidence type="ECO:0000256" key="1">
    <source>
        <dbReference type="ARBA" id="ARBA00000073"/>
    </source>
</evidence>
<dbReference type="CDD" id="cd02869">
    <property type="entry name" value="PseudoU_synth_RluA_like"/>
    <property type="match status" value="1"/>
</dbReference>
<evidence type="ECO:0000313" key="9">
    <source>
        <dbReference type="EMBL" id="KRL32255.1"/>
    </source>
</evidence>
<comment type="catalytic activity">
    <reaction evidence="1 7">
        <text>a uridine in RNA = a pseudouridine in RNA</text>
        <dbReference type="Rhea" id="RHEA:48348"/>
        <dbReference type="Rhea" id="RHEA-COMP:12068"/>
        <dbReference type="Rhea" id="RHEA-COMP:12069"/>
        <dbReference type="ChEBI" id="CHEBI:65314"/>
        <dbReference type="ChEBI" id="CHEBI:65315"/>
    </reaction>
</comment>
<accession>A0A0R1PJD0</accession>
<dbReference type="GO" id="GO:0120159">
    <property type="term" value="F:rRNA pseudouridine synthase activity"/>
    <property type="evidence" value="ECO:0007669"/>
    <property type="project" value="UniProtKB-ARBA"/>
</dbReference>
<gene>
    <name evidence="9" type="ORF">FD33_GL000923</name>
</gene>
<keyword evidence="10" id="KW-1185">Reference proteome</keyword>
<evidence type="ECO:0000256" key="7">
    <source>
        <dbReference type="RuleBase" id="RU362028"/>
    </source>
</evidence>
<organism evidence="9 10">
    <name type="scientific">Companilactobacillus paralimentarius DSM 13238 = JCM 10415</name>
    <dbReference type="NCBI Taxonomy" id="1122151"/>
    <lineage>
        <taxon>Bacteria</taxon>
        <taxon>Bacillati</taxon>
        <taxon>Bacillota</taxon>
        <taxon>Bacilli</taxon>
        <taxon>Lactobacillales</taxon>
        <taxon>Lactobacillaceae</taxon>
        <taxon>Companilactobacillus</taxon>
    </lineage>
</organism>
<sequence length="306" mass="34921">MRKIISKSFELEYNEPKKNRLDAYLNGELDDLTRSQIQKLIKDQNILVNGQPVSKSGYKITANDKITVNIPEEEPIKAVPENIPIEVVYEDQDVIVVNKPQGMVVHPAAGHPDKTLVNAILYHCQINDDDVIRPGIVHRIDKDTSGLLMIAKNNLAKQSLMKQLKEKSNLREYLAIVHGNFKEKKGKITAPLGRSKFDRKKQAVVEDGRHAVTHFEVLEQFEDYSLLKLKLETGRTHQIRVHMQYIGHPVAGDPLYGPKNTLPGKGQFLHAQTLGFEHPRTHVWMQFSIEPPKIFQDTLEQLRSQH</sequence>
<dbReference type="PROSITE" id="PS01129">
    <property type="entry name" value="PSI_RLU"/>
    <property type="match status" value="1"/>
</dbReference>
<dbReference type="Proteomes" id="UP000051908">
    <property type="component" value="Unassembled WGS sequence"/>
</dbReference>
<name>A0A0R1PJD0_9LACO</name>
<keyword evidence="4 7" id="KW-0413">Isomerase</keyword>
<dbReference type="SMART" id="SM00363">
    <property type="entry name" value="S4"/>
    <property type="match status" value="1"/>
</dbReference>
<reference evidence="9 10" key="1">
    <citation type="journal article" date="2015" name="Genome Announc.">
        <title>Expanding the biotechnology potential of lactobacilli through comparative genomics of 213 strains and associated genera.</title>
        <authorList>
            <person name="Sun Z."/>
            <person name="Harris H.M."/>
            <person name="McCann A."/>
            <person name="Guo C."/>
            <person name="Argimon S."/>
            <person name="Zhang W."/>
            <person name="Yang X."/>
            <person name="Jeffery I.B."/>
            <person name="Cooney J.C."/>
            <person name="Kagawa T.F."/>
            <person name="Liu W."/>
            <person name="Song Y."/>
            <person name="Salvetti E."/>
            <person name="Wrobel A."/>
            <person name="Rasinkangas P."/>
            <person name="Parkhill J."/>
            <person name="Rea M.C."/>
            <person name="O'Sullivan O."/>
            <person name="Ritari J."/>
            <person name="Douillard F.P."/>
            <person name="Paul Ross R."/>
            <person name="Yang R."/>
            <person name="Briner A.E."/>
            <person name="Felis G.E."/>
            <person name="de Vos W.M."/>
            <person name="Barrangou R."/>
            <person name="Klaenhammer T.R."/>
            <person name="Caufield P.W."/>
            <person name="Cui Y."/>
            <person name="Zhang H."/>
            <person name="O'Toole P.W."/>
        </authorList>
    </citation>
    <scope>NUCLEOTIDE SEQUENCE [LARGE SCALE GENOMIC DNA]</scope>
    <source>
        <strain evidence="9 10">DSM 13238</strain>
    </source>
</reference>
<dbReference type="Gene3D" id="3.30.2350.10">
    <property type="entry name" value="Pseudouridine synthase"/>
    <property type="match status" value="1"/>
</dbReference>
<evidence type="ECO:0000256" key="5">
    <source>
        <dbReference type="PIRSR" id="PIRSR606225-1"/>
    </source>
</evidence>
<dbReference type="SUPFAM" id="SSF55174">
    <property type="entry name" value="Alpha-L RNA-binding motif"/>
    <property type="match status" value="1"/>
</dbReference>
<evidence type="ECO:0000256" key="4">
    <source>
        <dbReference type="ARBA" id="ARBA00023235"/>
    </source>
</evidence>
<comment type="similarity">
    <text evidence="2 7">Belongs to the pseudouridine synthase RluA family.</text>
</comment>
<dbReference type="EMBL" id="AZES01000016">
    <property type="protein sequence ID" value="KRL32255.1"/>
    <property type="molecule type" value="Genomic_DNA"/>
</dbReference>
<comment type="function">
    <text evidence="7">Responsible for synthesis of pseudouridine from uracil.</text>
</comment>
<evidence type="ECO:0000259" key="8">
    <source>
        <dbReference type="SMART" id="SM00363"/>
    </source>
</evidence>
<dbReference type="CDD" id="cd00165">
    <property type="entry name" value="S4"/>
    <property type="match status" value="1"/>
</dbReference>
<evidence type="ECO:0000256" key="3">
    <source>
        <dbReference type="ARBA" id="ARBA00022884"/>
    </source>
</evidence>
<evidence type="ECO:0000256" key="6">
    <source>
        <dbReference type="PROSITE-ProRule" id="PRU00182"/>
    </source>
</evidence>
<dbReference type="NCBIfam" id="TIGR00005">
    <property type="entry name" value="rluA_subfam"/>
    <property type="match status" value="1"/>
</dbReference>
<dbReference type="InterPro" id="IPR050188">
    <property type="entry name" value="RluA_PseudoU_synthase"/>
</dbReference>
<dbReference type="Gene3D" id="3.10.290.10">
    <property type="entry name" value="RNA-binding S4 domain"/>
    <property type="match status" value="1"/>
</dbReference>
<dbReference type="InterPro" id="IPR006224">
    <property type="entry name" value="PsdUridine_synth_RluA-like_CS"/>
</dbReference>
<dbReference type="AlphaFoldDB" id="A0A0R1PJD0"/>
<comment type="caution">
    <text evidence="9">The sequence shown here is derived from an EMBL/GenBank/DDBJ whole genome shotgun (WGS) entry which is preliminary data.</text>
</comment>
<dbReference type="PANTHER" id="PTHR21600:SF44">
    <property type="entry name" value="RIBOSOMAL LARGE SUBUNIT PSEUDOURIDINE SYNTHASE D"/>
    <property type="match status" value="1"/>
</dbReference>
<keyword evidence="3 6" id="KW-0694">RNA-binding</keyword>
<dbReference type="PANTHER" id="PTHR21600">
    <property type="entry name" value="MITOCHONDRIAL RNA PSEUDOURIDINE SYNTHASE"/>
    <property type="match status" value="1"/>
</dbReference>
<feature type="domain" description="RNA-binding S4" evidence="8">
    <location>
        <begin position="19"/>
        <end position="84"/>
    </location>
</feature>
<proteinExistence type="inferred from homology"/>
<dbReference type="PROSITE" id="PS50889">
    <property type="entry name" value="S4"/>
    <property type="match status" value="1"/>
</dbReference>